<sequence length="116" mass="13186">MLNHTDRPNKPVEEVSICEVLDHEDDDIYWDGDEVDELDGKQEDYCSILATVVDVTVSCYILMAESLCMGRLVDLGTVFSVPIIHKYYFTFVVSGGEGLLDCDIQRLIPYLEPHQQ</sequence>
<organism evidence="1">
    <name type="scientific">Amphimedon queenslandica</name>
    <name type="common">Sponge</name>
    <dbReference type="NCBI Taxonomy" id="400682"/>
    <lineage>
        <taxon>Eukaryota</taxon>
        <taxon>Metazoa</taxon>
        <taxon>Porifera</taxon>
        <taxon>Demospongiae</taxon>
        <taxon>Heteroscleromorpha</taxon>
        <taxon>Haplosclerida</taxon>
        <taxon>Niphatidae</taxon>
        <taxon>Amphimedon</taxon>
    </lineage>
</organism>
<accession>A0A1X7TTU8</accession>
<proteinExistence type="predicted"/>
<dbReference type="EnsemblMetazoa" id="Aqu2.1.18604_001">
    <property type="protein sequence ID" value="Aqu2.1.18604_001"/>
    <property type="gene ID" value="Aqu2.1.18604"/>
</dbReference>
<evidence type="ECO:0000313" key="1">
    <source>
        <dbReference type="EnsemblMetazoa" id="Aqu2.1.18604_001"/>
    </source>
</evidence>
<protein>
    <submittedName>
        <fullName evidence="1">Uncharacterized protein</fullName>
    </submittedName>
</protein>
<dbReference type="AlphaFoldDB" id="A0A1X7TTU8"/>
<name>A0A1X7TTU8_AMPQE</name>
<reference evidence="1" key="1">
    <citation type="submission" date="2017-05" db="UniProtKB">
        <authorList>
            <consortium name="EnsemblMetazoa"/>
        </authorList>
    </citation>
    <scope>IDENTIFICATION</scope>
</reference>
<dbReference type="InParanoid" id="A0A1X7TTU8"/>